<dbReference type="GO" id="GO:0031177">
    <property type="term" value="F:phosphopantetheine binding"/>
    <property type="evidence" value="ECO:0007669"/>
    <property type="project" value="InterPro"/>
</dbReference>
<gene>
    <name evidence="6" type="ORF">J4573_20405</name>
</gene>
<dbReference type="InterPro" id="IPR036736">
    <property type="entry name" value="ACP-like_sf"/>
</dbReference>
<protein>
    <recommendedName>
        <fullName evidence="5">Carrier domain-containing protein</fullName>
    </recommendedName>
</protein>
<keyword evidence="7" id="KW-1185">Reference proteome</keyword>
<evidence type="ECO:0000313" key="7">
    <source>
        <dbReference type="Proteomes" id="UP000669179"/>
    </source>
</evidence>
<accession>A0A939PBC2</accession>
<comment type="cofactor">
    <cofactor evidence="1">
        <name>pantetheine 4'-phosphate</name>
        <dbReference type="ChEBI" id="CHEBI:47942"/>
    </cofactor>
</comment>
<name>A0A939PBC2_9ACTN</name>
<keyword evidence="2" id="KW-0596">Phosphopantetheine</keyword>
<dbReference type="EMBL" id="JAGEOJ010000008">
    <property type="protein sequence ID" value="MBO2449475.1"/>
    <property type="molecule type" value="Genomic_DNA"/>
</dbReference>
<dbReference type="InterPro" id="IPR006162">
    <property type="entry name" value="Ppantetheine_attach_site"/>
</dbReference>
<dbReference type="Gene3D" id="1.10.1200.10">
    <property type="entry name" value="ACP-like"/>
    <property type="match status" value="1"/>
</dbReference>
<dbReference type="GO" id="GO:0044550">
    <property type="term" value="P:secondary metabolite biosynthetic process"/>
    <property type="evidence" value="ECO:0007669"/>
    <property type="project" value="TreeGrafter"/>
</dbReference>
<evidence type="ECO:0000313" key="6">
    <source>
        <dbReference type="EMBL" id="MBO2449475.1"/>
    </source>
</evidence>
<evidence type="ECO:0000256" key="4">
    <source>
        <dbReference type="SAM" id="MobiDB-lite"/>
    </source>
</evidence>
<feature type="region of interest" description="Disordered" evidence="4">
    <location>
        <begin position="74"/>
        <end position="97"/>
    </location>
</feature>
<dbReference type="GO" id="GO:0043041">
    <property type="term" value="P:amino acid activation for nonribosomal peptide biosynthetic process"/>
    <property type="evidence" value="ECO:0007669"/>
    <property type="project" value="TreeGrafter"/>
</dbReference>
<dbReference type="GO" id="GO:0005737">
    <property type="term" value="C:cytoplasm"/>
    <property type="evidence" value="ECO:0007669"/>
    <property type="project" value="TreeGrafter"/>
</dbReference>
<dbReference type="InterPro" id="IPR009081">
    <property type="entry name" value="PP-bd_ACP"/>
</dbReference>
<feature type="domain" description="Carrier" evidence="5">
    <location>
        <begin position="3"/>
        <end position="77"/>
    </location>
</feature>
<dbReference type="Proteomes" id="UP000669179">
    <property type="component" value="Unassembled WGS sequence"/>
</dbReference>
<proteinExistence type="predicted"/>
<dbReference type="SUPFAM" id="SSF47336">
    <property type="entry name" value="ACP-like"/>
    <property type="match status" value="1"/>
</dbReference>
<keyword evidence="3" id="KW-0597">Phosphoprotein</keyword>
<evidence type="ECO:0000256" key="1">
    <source>
        <dbReference type="ARBA" id="ARBA00001957"/>
    </source>
</evidence>
<dbReference type="Pfam" id="PF00550">
    <property type="entry name" value="PP-binding"/>
    <property type="match status" value="1"/>
</dbReference>
<dbReference type="InterPro" id="IPR020806">
    <property type="entry name" value="PKS_PP-bd"/>
</dbReference>
<dbReference type="FunFam" id="1.10.1200.10:FF:000016">
    <property type="entry name" value="Non-ribosomal peptide synthase"/>
    <property type="match status" value="1"/>
</dbReference>
<evidence type="ECO:0000259" key="5">
    <source>
        <dbReference type="PROSITE" id="PS50075"/>
    </source>
</evidence>
<dbReference type="AlphaFoldDB" id="A0A939PBC2"/>
<dbReference type="PANTHER" id="PTHR45527">
    <property type="entry name" value="NONRIBOSOMAL PEPTIDE SYNTHETASE"/>
    <property type="match status" value="1"/>
</dbReference>
<comment type="caution">
    <text evidence="6">The sequence shown here is derived from an EMBL/GenBank/DDBJ whole genome shotgun (WGS) entry which is preliminary data.</text>
</comment>
<dbReference type="PANTHER" id="PTHR45527:SF12">
    <property type="entry name" value="NONRIBOSOMAL PEPTIDE SYNTHETASE IVOA"/>
    <property type="match status" value="1"/>
</dbReference>
<dbReference type="SMART" id="SM00823">
    <property type="entry name" value="PKS_PP"/>
    <property type="match status" value="1"/>
</dbReference>
<organism evidence="6 7">
    <name type="scientific">Actinomadura barringtoniae</name>
    <dbReference type="NCBI Taxonomy" id="1427535"/>
    <lineage>
        <taxon>Bacteria</taxon>
        <taxon>Bacillati</taxon>
        <taxon>Actinomycetota</taxon>
        <taxon>Actinomycetes</taxon>
        <taxon>Streptosporangiales</taxon>
        <taxon>Thermomonosporaceae</taxon>
        <taxon>Actinomadura</taxon>
    </lineage>
</organism>
<dbReference type="PROSITE" id="PS50075">
    <property type="entry name" value="CARRIER"/>
    <property type="match status" value="1"/>
</dbReference>
<dbReference type="RefSeq" id="WP_208257365.1">
    <property type="nucleotide sequence ID" value="NZ_JAGEOJ010000008.1"/>
</dbReference>
<dbReference type="PROSITE" id="PS00012">
    <property type="entry name" value="PHOSPHOPANTETHEINE"/>
    <property type="match status" value="1"/>
</dbReference>
<sequence>MIDVTAATEATLRRIITDVLGVDEVGPDDGFFEAGGDSVLAVQVVARVREAGIDLNVRELFDHQTPAALAAAIGDRPAVPAEDGAQAGTADAEDSPLVAFTDDEFGEFEAEVAEEAEETAGAETEWETST</sequence>
<evidence type="ECO:0000256" key="3">
    <source>
        <dbReference type="ARBA" id="ARBA00022553"/>
    </source>
</evidence>
<dbReference type="GO" id="GO:0072330">
    <property type="term" value="P:monocarboxylic acid biosynthetic process"/>
    <property type="evidence" value="ECO:0007669"/>
    <property type="project" value="UniProtKB-ARBA"/>
</dbReference>
<reference evidence="6" key="1">
    <citation type="submission" date="2021-03" db="EMBL/GenBank/DDBJ databases">
        <authorList>
            <person name="Kanchanasin P."/>
            <person name="Saeng-In P."/>
            <person name="Phongsopitanun W."/>
            <person name="Yuki M."/>
            <person name="Kudo T."/>
            <person name="Ohkuma M."/>
            <person name="Tanasupawat S."/>
        </authorList>
    </citation>
    <scope>NUCLEOTIDE SEQUENCE</scope>
    <source>
        <strain evidence="6">GKU 128</strain>
    </source>
</reference>
<evidence type="ECO:0000256" key="2">
    <source>
        <dbReference type="ARBA" id="ARBA00022450"/>
    </source>
</evidence>